<feature type="domain" description="NAD-dependent epimerase/dehydratase" evidence="2">
    <location>
        <begin position="3"/>
        <end position="237"/>
    </location>
</feature>
<dbReference type="InterPro" id="IPR001509">
    <property type="entry name" value="Epimerase_deHydtase"/>
</dbReference>
<proteinExistence type="inferred from homology"/>
<dbReference type="RefSeq" id="WP_202245261.1">
    <property type="nucleotide sequence ID" value="NZ_JAESIY010000008.1"/>
</dbReference>
<evidence type="ECO:0000256" key="1">
    <source>
        <dbReference type="ARBA" id="ARBA00007637"/>
    </source>
</evidence>
<evidence type="ECO:0000313" key="4">
    <source>
        <dbReference type="Proteomes" id="UP000659388"/>
    </source>
</evidence>
<protein>
    <submittedName>
        <fullName evidence="3">SDR family oxidoreductase</fullName>
    </submittedName>
</protein>
<dbReference type="PANTHER" id="PTHR43000">
    <property type="entry name" value="DTDP-D-GLUCOSE 4,6-DEHYDRATASE-RELATED"/>
    <property type="match status" value="1"/>
</dbReference>
<gene>
    <name evidence="3" type="ORF">JL102_15085</name>
</gene>
<dbReference type="AlphaFoldDB" id="A0A937F841"/>
<evidence type="ECO:0000313" key="3">
    <source>
        <dbReference type="EMBL" id="MBL3657470.1"/>
    </source>
</evidence>
<sequence>MRILVTGGAGYIGTELVGLLAQRDDVEEIVVYDNLSKNNFNFFLGHSFTNNAKVQFVKGELLDSRFLKKALKGIDVVYHLAAKVTTPFANTDPHFYEQVNHWGTAELIYAVEESDVKKFIFTSSTGVYGSSKEAVDESIETNPKTFYGISKMRGEEHASRLKDKMDTFIFRCGNVYGYNRSMRFDAVINKFVFEAHFYKRISIHGDGFQQRSFIHIKRVAEALTRVLDGELNSGIYNLVDRDMQVLDIVDTLKEQIPELEFIFVNQHLKLRQLKVKPNEELNSKLGLINDKTFNEEIEEFRQRFSFS</sequence>
<dbReference type="CDD" id="cd08946">
    <property type="entry name" value="SDR_e"/>
    <property type="match status" value="1"/>
</dbReference>
<dbReference type="Proteomes" id="UP000659388">
    <property type="component" value="Unassembled WGS sequence"/>
</dbReference>
<comment type="caution">
    <text evidence="3">The sequence shown here is derived from an EMBL/GenBank/DDBJ whole genome shotgun (WGS) entry which is preliminary data.</text>
</comment>
<comment type="similarity">
    <text evidence="1">Belongs to the NAD(P)-dependent epimerase/dehydratase family.</text>
</comment>
<reference evidence="3" key="1">
    <citation type="submission" date="2021-01" db="EMBL/GenBank/DDBJ databases">
        <title>Fulvivirga kasyanovii gen. nov., sp nov., a novel member of the phylum Bacteroidetes isolated from seawater in a mussel farm.</title>
        <authorList>
            <person name="Zhao L.-H."/>
            <person name="Wang Z.-J."/>
        </authorList>
    </citation>
    <scope>NUCLEOTIDE SEQUENCE</scope>
    <source>
        <strain evidence="3">2943</strain>
    </source>
</reference>
<dbReference type="SUPFAM" id="SSF51735">
    <property type="entry name" value="NAD(P)-binding Rossmann-fold domains"/>
    <property type="match status" value="1"/>
</dbReference>
<evidence type="ECO:0000259" key="2">
    <source>
        <dbReference type="Pfam" id="PF01370"/>
    </source>
</evidence>
<name>A0A937F841_9BACT</name>
<dbReference type="InterPro" id="IPR036291">
    <property type="entry name" value="NAD(P)-bd_dom_sf"/>
</dbReference>
<accession>A0A937F841</accession>
<keyword evidence="4" id="KW-1185">Reference proteome</keyword>
<dbReference type="EMBL" id="JAESIY010000008">
    <property type="protein sequence ID" value="MBL3657470.1"/>
    <property type="molecule type" value="Genomic_DNA"/>
</dbReference>
<dbReference type="Pfam" id="PF01370">
    <property type="entry name" value="Epimerase"/>
    <property type="match status" value="1"/>
</dbReference>
<organism evidence="3 4">
    <name type="scientific">Fulvivirga sediminis</name>
    <dbReference type="NCBI Taxonomy" id="2803949"/>
    <lineage>
        <taxon>Bacteria</taxon>
        <taxon>Pseudomonadati</taxon>
        <taxon>Bacteroidota</taxon>
        <taxon>Cytophagia</taxon>
        <taxon>Cytophagales</taxon>
        <taxon>Fulvivirgaceae</taxon>
        <taxon>Fulvivirga</taxon>
    </lineage>
</organism>
<dbReference type="Gene3D" id="3.40.50.720">
    <property type="entry name" value="NAD(P)-binding Rossmann-like Domain"/>
    <property type="match status" value="1"/>
</dbReference>